<feature type="transmembrane region" description="Helical" evidence="1">
    <location>
        <begin position="56"/>
        <end position="77"/>
    </location>
</feature>
<keyword evidence="4" id="KW-1185">Reference proteome</keyword>
<evidence type="ECO:0000313" key="3">
    <source>
        <dbReference type="EMBL" id="MBK1790894.1"/>
    </source>
</evidence>
<accession>A0A8J7MCW3</accession>
<evidence type="ECO:0000313" key="4">
    <source>
        <dbReference type="Proteomes" id="UP000624703"/>
    </source>
</evidence>
<feature type="transmembrane region" description="Helical" evidence="1">
    <location>
        <begin position="12"/>
        <end position="35"/>
    </location>
</feature>
<dbReference type="Proteomes" id="UP000624703">
    <property type="component" value="Unassembled WGS sequence"/>
</dbReference>
<sequence>MTGPSGSTMICVFYYLFHLLLWIPVGIVLVVIQWFRYRTSSIDPAKVYYQASSSDNVRHVVGGLIGGFLVLVSTIILGDPAGAFSVFVASSIMSMVPAFIFFVIGLLFTMPKRKRIKEAEQDAPEHPLPAAQFR</sequence>
<organism evidence="2 4">
    <name type="scientific">Persicirhabdus sediminis</name>
    <dbReference type="NCBI Taxonomy" id="454144"/>
    <lineage>
        <taxon>Bacteria</taxon>
        <taxon>Pseudomonadati</taxon>
        <taxon>Verrucomicrobiota</taxon>
        <taxon>Verrucomicrobiia</taxon>
        <taxon>Verrucomicrobiales</taxon>
        <taxon>Verrucomicrobiaceae</taxon>
        <taxon>Persicirhabdus</taxon>
    </lineage>
</organism>
<keyword evidence="1" id="KW-0812">Transmembrane</keyword>
<protein>
    <submittedName>
        <fullName evidence="2">Uncharacterized protein</fullName>
    </submittedName>
</protein>
<comment type="caution">
    <text evidence="2">The sequence shown here is derived from an EMBL/GenBank/DDBJ whole genome shotgun (WGS) entry which is preliminary data.</text>
</comment>
<gene>
    <name evidence="2" type="ORF">JIN82_03400</name>
    <name evidence="3" type="ORF">JIN82_06960</name>
</gene>
<keyword evidence="1" id="KW-0472">Membrane</keyword>
<reference evidence="2" key="1">
    <citation type="submission" date="2021-01" db="EMBL/GenBank/DDBJ databases">
        <title>Modified the classification status of verrucomicrobia.</title>
        <authorList>
            <person name="Feng X."/>
        </authorList>
    </citation>
    <scope>NUCLEOTIDE SEQUENCE</scope>
    <source>
        <strain evidence="2">_KCTC 22039</strain>
    </source>
</reference>
<evidence type="ECO:0000313" key="2">
    <source>
        <dbReference type="EMBL" id="MBK1790198.1"/>
    </source>
</evidence>
<name>A0A8J7MCW3_9BACT</name>
<keyword evidence="1" id="KW-1133">Transmembrane helix</keyword>
<dbReference type="AlphaFoldDB" id="A0A8J7MCW3"/>
<dbReference type="EMBL" id="JAENIM010000035">
    <property type="protein sequence ID" value="MBK1790894.1"/>
    <property type="molecule type" value="Genomic_DNA"/>
</dbReference>
<feature type="transmembrane region" description="Helical" evidence="1">
    <location>
        <begin position="83"/>
        <end position="108"/>
    </location>
</feature>
<proteinExistence type="predicted"/>
<dbReference type="EMBL" id="JAENIM010000017">
    <property type="protein sequence ID" value="MBK1790198.1"/>
    <property type="molecule type" value="Genomic_DNA"/>
</dbReference>
<evidence type="ECO:0000256" key="1">
    <source>
        <dbReference type="SAM" id="Phobius"/>
    </source>
</evidence>